<dbReference type="PROSITE" id="PS00211">
    <property type="entry name" value="ABC_TRANSPORTER_1"/>
    <property type="match status" value="1"/>
</dbReference>
<dbReference type="GO" id="GO:0015439">
    <property type="term" value="F:ABC-type heme transporter activity"/>
    <property type="evidence" value="ECO:0007669"/>
    <property type="project" value="TreeGrafter"/>
</dbReference>
<dbReference type="InterPro" id="IPR017871">
    <property type="entry name" value="ABC_transporter-like_CS"/>
</dbReference>
<keyword evidence="6" id="KW-0067">ATP-binding</keyword>
<dbReference type="PANTHER" id="PTHR24221:SF654">
    <property type="entry name" value="ATP-BINDING CASSETTE SUB-FAMILY B MEMBER 6"/>
    <property type="match status" value="1"/>
</dbReference>
<name>A0A0B1SJ17_OESDE</name>
<keyword evidence="6" id="KW-0547">Nucleotide-binding</keyword>
<evidence type="ECO:0000256" key="2">
    <source>
        <dbReference type="ARBA" id="ARBA00022692"/>
    </source>
</evidence>
<dbReference type="GO" id="GO:0005774">
    <property type="term" value="C:vacuolar membrane"/>
    <property type="evidence" value="ECO:0007669"/>
    <property type="project" value="TreeGrafter"/>
</dbReference>
<dbReference type="SUPFAM" id="SSF52540">
    <property type="entry name" value="P-loop containing nucleoside triphosphate hydrolases"/>
    <property type="match status" value="1"/>
</dbReference>
<accession>A0A0B1SJ17</accession>
<keyword evidence="3" id="KW-1133">Transmembrane helix</keyword>
<comment type="subcellular location">
    <subcellularLocation>
        <location evidence="1">Membrane</location>
        <topology evidence="1">Multi-pass membrane protein</topology>
    </subcellularLocation>
</comment>
<dbReference type="InterPro" id="IPR003439">
    <property type="entry name" value="ABC_transporter-like_ATP-bd"/>
</dbReference>
<evidence type="ECO:0000259" key="5">
    <source>
        <dbReference type="PROSITE" id="PS50893"/>
    </source>
</evidence>
<evidence type="ECO:0000313" key="7">
    <source>
        <dbReference type="Proteomes" id="UP000053660"/>
    </source>
</evidence>
<evidence type="ECO:0000256" key="3">
    <source>
        <dbReference type="ARBA" id="ARBA00022989"/>
    </source>
</evidence>
<dbReference type="Proteomes" id="UP000053660">
    <property type="component" value="Unassembled WGS sequence"/>
</dbReference>
<dbReference type="InterPro" id="IPR036640">
    <property type="entry name" value="ABC1_TM_sf"/>
</dbReference>
<dbReference type="Pfam" id="PF00005">
    <property type="entry name" value="ABC_tran"/>
    <property type="match status" value="1"/>
</dbReference>
<dbReference type="OrthoDB" id="6500128at2759"/>
<keyword evidence="2" id="KW-0812">Transmembrane</keyword>
<dbReference type="PANTHER" id="PTHR24221">
    <property type="entry name" value="ATP-BINDING CASSETTE SUB-FAMILY B"/>
    <property type="match status" value="1"/>
</dbReference>
<reference evidence="6 7" key="1">
    <citation type="submission" date="2014-03" db="EMBL/GenBank/DDBJ databases">
        <title>Draft genome of the hookworm Oesophagostomum dentatum.</title>
        <authorList>
            <person name="Mitreva M."/>
        </authorList>
    </citation>
    <scope>NUCLEOTIDE SEQUENCE [LARGE SCALE GENOMIC DNA]</scope>
    <source>
        <strain evidence="6 7">OD-Hann</strain>
    </source>
</reference>
<dbReference type="EMBL" id="KN564318">
    <property type="protein sequence ID" value="KHJ85333.1"/>
    <property type="molecule type" value="Genomic_DNA"/>
</dbReference>
<sequence>MENMFDLMNEDVDVRDSPNAIEYHPTEGKISVKNLVFGYNENRTVLDGISFEVGSGQSVAFVGPSGSGKSTLIRLLFRLFECPEGSVSYDGTDVRNLKLQSLRRQIGIVPQDTVLFNDTIMYNIRFGRPSATDEEIYEAAKAAMIHEKIISLPDGYDTLVGERGLKLSGGEKQRVAIARTILKKPQFIFLDEVQCFIQN</sequence>
<evidence type="ECO:0000256" key="4">
    <source>
        <dbReference type="ARBA" id="ARBA00023136"/>
    </source>
</evidence>
<dbReference type="GO" id="GO:0016887">
    <property type="term" value="F:ATP hydrolysis activity"/>
    <property type="evidence" value="ECO:0007669"/>
    <property type="project" value="InterPro"/>
</dbReference>
<feature type="domain" description="ABC transporter" evidence="5">
    <location>
        <begin position="30"/>
        <end position="197"/>
    </location>
</feature>
<protein>
    <submittedName>
        <fullName evidence="6">ABC transporter, ATP-binding protein</fullName>
    </submittedName>
</protein>
<dbReference type="Gene3D" id="1.20.1560.10">
    <property type="entry name" value="ABC transporter type 1, transmembrane domain"/>
    <property type="match status" value="1"/>
</dbReference>
<gene>
    <name evidence="6" type="ORF">OESDEN_14944</name>
</gene>
<evidence type="ECO:0000313" key="6">
    <source>
        <dbReference type="EMBL" id="KHJ85333.1"/>
    </source>
</evidence>
<dbReference type="GO" id="GO:0020037">
    <property type="term" value="F:heme binding"/>
    <property type="evidence" value="ECO:0007669"/>
    <property type="project" value="TreeGrafter"/>
</dbReference>
<keyword evidence="7" id="KW-1185">Reference proteome</keyword>
<organism evidence="6 7">
    <name type="scientific">Oesophagostomum dentatum</name>
    <name type="common">Nodular worm</name>
    <dbReference type="NCBI Taxonomy" id="61180"/>
    <lineage>
        <taxon>Eukaryota</taxon>
        <taxon>Metazoa</taxon>
        <taxon>Ecdysozoa</taxon>
        <taxon>Nematoda</taxon>
        <taxon>Chromadorea</taxon>
        <taxon>Rhabditida</taxon>
        <taxon>Rhabditina</taxon>
        <taxon>Rhabditomorpha</taxon>
        <taxon>Strongyloidea</taxon>
        <taxon>Strongylidae</taxon>
        <taxon>Oesophagostomum</taxon>
    </lineage>
</organism>
<dbReference type="InterPro" id="IPR027417">
    <property type="entry name" value="P-loop_NTPase"/>
</dbReference>
<dbReference type="PROSITE" id="PS50893">
    <property type="entry name" value="ABC_TRANSPORTER_2"/>
    <property type="match status" value="1"/>
</dbReference>
<dbReference type="InterPro" id="IPR039421">
    <property type="entry name" value="Type_1_exporter"/>
</dbReference>
<evidence type="ECO:0000256" key="1">
    <source>
        <dbReference type="ARBA" id="ARBA00004141"/>
    </source>
</evidence>
<dbReference type="Gene3D" id="3.40.50.300">
    <property type="entry name" value="P-loop containing nucleotide triphosphate hydrolases"/>
    <property type="match status" value="1"/>
</dbReference>
<dbReference type="AlphaFoldDB" id="A0A0B1SJ17"/>
<proteinExistence type="predicted"/>
<dbReference type="GO" id="GO:0005524">
    <property type="term" value="F:ATP binding"/>
    <property type="evidence" value="ECO:0007669"/>
    <property type="project" value="UniProtKB-KW"/>
</dbReference>
<keyword evidence="4" id="KW-0472">Membrane</keyword>